<sequence>MSSPVSSPAWPFGDLPVMRRGGRWLLTASAGSVPADRAFAVELDRFAVAMAAADRAVAALPPRSGGR</sequence>
<dbReference type="Proteomes" id="UP000184111">
    <property type="component" value="Unassembled WGS sequence"/>
</dbReference>
<dbReference type="EMBL" id="FRBI01000027">
    <property type="protein sequence ID" value="SHN23063.1"/>
    <property type="molecule type" value="Genomic_DNA"/>
</dbReference>
<keyword evidence="2" id="KW-1185">Reference proteome</keyword>
<protein>
    <submittedName>
        <fullName evidence="1">Uncharacterized protein</fullName>
    </submittedName>
</protein>
<dbReference type="AlphaFoldDB" id="A0A1M7PZA5"/>
<organism evidence="1 2">
    <name type="scientific">Actinacidiphila paucisporea</name>
    <dbReference type="NCBI Taxonomy" id="310782"/>
    <lineage>
        <taxon>Bacteria</taxon>
        <taxon>Bacillati</taxon>
        <taxon>Actinomycetota</taxon>
        <taxon>Actinomycetes</taxon>
        <taxon>Kitasatosporales</taxon>
        <taxon>Streptomycetaceae</taxon>
        <taxon>Actinacidiphila</taxon>
    </lineage>
</organism>
<dbReference type="RefSeq" id="WP_073502058.1">
    <property type="nucleotide sequence ID" value="NZ_FRBI01000027.1"/>
</dbReference>
<evidence type="ECO:0000313" key="2">
    <source>
        <dbReference type="Proteomes" id="UP000184111"/>
    </source>
</evidence>
<proteinExistence type="predicted"/>
<dbReference type="STRING" id="310782.SAMN05216499_12771"/>
<evidence type="ECO:0000313" key="1">
    <source>
        <dbReference type="EMBL" id="SHN23063.1"/>
    </source>
</evidence>
<gene>
    <name evidence="1" type="ORF">SAMN05216499_12771</name>
</gene>
<accession>A0A1M7PZA5</accession>
<name>A0A1M7PZA5_9ACTN</name>
<reference evidence="1 2" key="1">
    <citation type="submission" date="2016-11" db="EMBL/GenBank/DDBJ databases">
        <authorList>
            <person name="Jaros S."/>
            <person name="Januszkiewicz K."/>
            <person name="Wedrychowicz H."/>
        </authorList>
    </citation>
    <scope>NUCLEOTIDE SEQUENCE [LARGE SCALE GENOMIC DNA]</scope>
    <source>
        <strain evidence="1 2">CGMCC 4.2025</strain>
    </source>
</reference>